<reference evidence="2 3" key="1">
    <citation type="submission" date="2017-05" db="EMBL/GenBank/DDBJ databases">
        <authorList>
            <person name="Varghese N."/>
            <person name="Submissions S."/>
        </authorList>
    </citation>
    <scope>NUCLEOTIDE SEQUENCE [LARGE SCALE GENOMIC DNA]</scope>
    <source>
        <strain evidence="2 3">DSM 15949</strain>
    </source>
</reference>
<dbReference type="InterPro" id="IPR029058">
    <property type="entry name" value="AB_hydrolase_fold"/>
</dbReference>
<protein>
    <recommendedName>
        <fullName evidence="4">Alpha/beta hydrolase</fullName>
    </recommendedName>
</protein>
<proteinExistence type="predicted"/>
<evidence type="ECO:0000313" key="2">
    <source>
        <dbReference type="EMBL" id="SMP28961.1"/>
    </source>
</evidence>
<dbReference type="SUPFAM" id="SSF53474">
    <property type="entry name" value="alpha/beta-Hydrolases"/>
    <property type="match status" value="1"/>
</dbReference>
<evidence type="ECO:0008006" key="4">
    <source>
        <dbReference type="Google" id="ProtNLM"/>
    </source>
</evidence>
<name>A0ABY1P8V3_9HYPH</name>
<dbReference type="EMBL" id="FXTT01000004">
    <property type="protein sequence ID" value="SMP28961.1"/>
    <property type="molecule type" value="Genomic_DNA"/>
</dbReference>
<accession>A0ABY1P8V3</accession>
<sequence>MIGSNPERSQPKGAATRRAIIFVPGFQRVEQLEGRDLLVDSVCHYSDGFITNAKSSKIDSDGYNSVDIDTESRETGTKRTLTIFEAYWSDLIPDRVQETPLTKFWRATKLLFYWFTGGLARNVFRWPPRFPYQTSIAMICIGIMLVLWYLSVAAMLAAAIASGDTVVADWFTQLAKWVGIPDNWASQLDVILNSAFVVFLIGLFGVGRLQAIADISDFVKNYLRDEPGAASGVGLRAKLRKRVLDLLDHVHSVDEPYDEVFVVAHSIGGIIALDALAEYGSRLEKISFHTWGSAMGALASQEPLVEAEVLKVYDNKTRLKSWTDIVFRGDFMASRIPVPAGRDPIFAPTIYPQMPEGGFMRQQKLHMDYFRCEEAILPLLQEVKVHDMEAAAVQSGEVSGDKPLTA</sequence>
<feature type="transmembrane region" description="Helical" evidence="1">
    <location>
        <begin position="184"/>
        <end position="206"/>
    </location>
</feature>
<dbReference type="Gene3D" id="3.40.50.1820">
    <property type="entry name" value="alpha/beta hydrolase"/>
    <property type="match status" value="1"/>
</dbReference>
<keyword evidence="1" id="KW-0812">Transmembrane</keyword>
<keyword evidence="1" id="KW-0472">Membrane</keyword>
<organism evidence="2 3">
    <name type="scientific">Roseibium denhamense</name>
    <dbReference type="NCBI Taxonomy" id="76305"/>
    <lineage>
        <taxon>Bacteria</taxon>
        <taxon>Pseudomonadati</taxon>
        <taxon>Pseudomonadota</taxon>
        <taxon>Alphaproteobacteria</taxon>
        <taxon>Hyphomicrobiales</taxon>
        <taxon>Stappiaceae</taxon>
        <taxon>Roseibium</taxon>
    </lineage>
</organism>
<comment type="caution">
    <text evidence="2">The sequence shown here is derived from an EMBL/GenBank/DDBJ whole genome shotgun (WGS) entry which is preliminary data.</text>
</comment>
<gene>
    <name evidence="2" type="ORF">SAMN06265374_3037</name>
</gene>
<evidence type="ECO:0000256" key="1">
    <source>
        <dbReference type="SAM" id="Phobius"/>
    </source>
</evidence>
<dbReference type="Proteomes" id="UP001157914">
    <property type="component" value="Unassembled WGS sequence"/>
</dbReference>
<keyword evidence="3" id="KW-1185">Reference proteome</keyword>
<feature type="transmembrane region" description="Helical" evidence="1">
    <location>
        <begin position="136"/>
        <end position="161"/>
    </location>
</feature>
<evidence type="ECO:0000313" key="3">
    <source>
        <dbReference type="Proteomes" id="UP001157914"/>
    </source>
</evidence>
<keyword evidence="1" id="KW-1133">Transmembrane helix</keyword>